<evidence type="ECO:0000256" key="4">
    <source>
        <dbReference type="ARBA" id="ARBA00023136"/>
    </source>
</evidence>
<dbReference type="PANTHER" id="PTHR43310">
    <property type="entry name" value="SULFATE TRANSPORTER YBAR-RELATED"/>
    <property type="match status" value="1"/>
</dbReference>
<evidence type="ECO:0000256" key="2">
    <source>
        <dbReference type="ARBA" id="ARBA00022692"/>
    </source>
</evidence>
<dbReference type="InterPro" id="IPR002645">
    <property type="entry name" value="STAS_dom"/>
</dbReference>
<name>A0A1M6HV39_9BACT</name>
<keyword evidence="2 5" id="KW-0812">Transmembrane</keyword>
<dbReference type="InterPro" id="IPR052706">
    <property type="entry name" value="Membrane-Transporter-like"/>
</dbReference>
<dbReference type="OrthoDB" id="9771198at2"/>
<feature type="transmembrane region" description="Helical" evidence="5">
    <location>
        <begin position="64"/>
        <end position="82"/>
    </location>
</feature>
<feature type="transmembrane region" description="Helical" evidence="5">
    <location>
        <begin position="165"/>
        <end position="185"/>
    </location>
</feature>
<feature type="domain" description="STAS" evidence="6">
    <location>
        <begin position="435"/>
        <end position="512"/>
    </location>
</feature>
<proteinExistence type="predicted"/>
<dbReference type="Proteomes" id="UP000184510">
    <property type="component" value="Unassembled WGS sequence"/>
</dbReference>
<keyword evidence="8" id="KW-1185">Reference proteome</keyword>
<dbReference type="InterPro" id="IPR011547">
    <property type="entry name" value="SLC26A/SulP_dom"/>
</dbReference>
<dbReference type="CDD" id="cd07042">
    <property type="entry name" value="STAS_SulP_like_sulfate_transporter"/>
    <property type="match status" value="1"/>
</dbReference>
<evidence type="ECO:0000256" key="5">
    <source>
        <dbReference type="SAM" id="Phobius"/>
    </source>
</evidence>
<feature type="transmembrane region" description="Helical" evidence="5">
    <location>
        <begin position="352"/>
        <end position="371"/>
    </location>
</feature>
<dbReference type="FunCoup" id="A0A1M6HV39">
    <property type="interactions" value="160"/>
</dbReference>
<gene>
    <name evidence="7" type="ORF">SAMN02745181_1582</name>
</gene>
<feature type="transmembrane region" description="Helical" evidence="5">
    <location>
        <begin position="329"/>
        <end position="347"/>
    </location>
</feature>
<feature type="transmembrane region" description="Helical" evidence="5">
    <location>
        <begin position="294"/>
        <end position="317"/>
    </location>
</feature>
<feature type="transmembrane region" description="Helical" evidence="5">
    <location>
        <begin position="383"/>
        <end position="416"/>
    </location>
</feature>
<evidence type="ECO:0000313" key="7">
    <source>
        <dbReference type="EMBL" id="SHJ26069.1"/>
    </source>
</evidence>
<dbReference type="RefSeq" id="WP_143183193.1">
    <property type="nucleotide sequence ID" value="NZ_FQYR01000003.1"/>
</dbReference>
<evidence type="ECO:0000313" key="8">
    <source>
        <dbReference type="Proteomes" id="UP000184510"/>
    </source>
</evidence>
<feature type="transmembrane region" description="Helical" evidence="5">
    <location>
        <begin position="94"/>
        <end position="112"/>
    </location>
</feature>
<accession>A0A1M6HV39</accession>
<protein>
    <submittedName>
        <fullName evidence="7">Sulfate permease, SulP family</fullName>
    </submittedName>
</protein>
<dbReference type="EMBL" id="FQYR01000003">
    <property type="protein sequence ID" value="SHJ26069.1"/>
    <property type="molecule type" value="Genomic_DNA"/>
</dbReference>
<reference evidence="7 8" key="1">
    <citation type="submission" date="2016-11" db="EMBL/GenBank/DDBJ databases">
        <authorList>
            <person name="Jaros S."/>
            <person name="Januszkiewicz K."/>
            <person name="Wedrychowicz H."/>
        </authorList>
    </citation>
    <scope>NUCLEOTIDE SEQUENCE [LARGE SCALE GENOMIC DNA]</scope>
    <source>
        <strain evidence="7 8">DSM 18772</strain>
    </source>
</reference>
<evidence type="ECO:0000256" key="3">
    <source>
        <dbReference type="ARBA" id="ARBA00022989"/>
    </source>
</evidence>
<dbReference type="STRING" id="1123071.SAMN02745181_1582"/>
<dbReference type="SUPFAM" id="SSF52091">
    <property type="entry name" value="SpoIIaa-like"/>
    <property type="match status" value="1"/>
</dbReference>
<feature type="transmembrane region" description="Helical" evidence="5">
    <location>
        <begin position="124"/>
        <end position="145"/>
    </location>
</feature>
<dbReference type="PROSITE" id="PS50801">
    <property type="entry name" value="STAS"/>
    <property type="match status" value="1"/>
</dbReference>
<keyword evidence="3 5" id="KW-1133">Transmembrane helix</keyword>
<sequence>MFMFKKKRGNLRDDTLSGLTVSLVLVPEAIAFSFIAGVNPLVGLWSAVFVGFITAAFGGRPGMICGATGAIAVVAAKAFQLGGATGIEGMDYKYLFIALILAGVIQTTIGLLKMGRLVRLVPHPVMMGFVNGLAVLIAMGQLEFFKTFKGNFDDENNRVFEWIDGSQLGMMIALVLVTMGIVTFLPKLTKAVPPSLVAIVGVGLVTYFGLVDGRTVGDVLEANSGSSAMDNQFNPALVSLDGIPWGEWSFWAAILPISLTIAIVGLIESLLTLQLIDEITDSRGKSNRECLAQGAANMMSGLFGGMGGCATIGQSLLNMKSGGRGRTSGIVGALSLCALILFGYDLIISIPIAALVGVMFMIVIATFEWSSFKTFGKVPKTDILVIVVVTAVTIISHNLALAVFVGILVSALVFAAKSSKHVTVEVLKDTDEERIYAVEGMIYFASVSDFAEHFQAKSDTPKIVIDFEKARICDLSGIEAIHAMSERYRKAGKELRLRHLSPDCRHMIEKAGTLVDIEVAPDDPDYTVANLRAQKAD</sequence>
<dbReference type="AlphaFoldDB" id="A0A1M6HV39"/>
<evidence type="ECO:0000259" key="6">
    <source>
        <dbReference type="PROSITE" id="PS50801"/>
    </source>
</evidence>
<feature type="transmembrane region" description="Helical" evidence="5">
    <location>
        <begin position="41"/>
        <end position="57"/>
    </location>
</feature>
<comment type="subcellular location">
    <subcellularLocation>
        <location evidence="1">Membrane</location>
        <topology evidence="1">Multi-pass membrane protein</topology>
    </subcellularLocation>
</comment>
<organism evidence="7 8">
    <name type="scientific">Rubritalea squalenifaciens DSM 18772</name>
    <dbReference type="NCBI Taxonomy" id="1123071"/>
    <lineage>
        <taxon>Bacteria</taxon>
        <taxon>Pseudomonadati</taxon>
        <taxon>Verrucomicrobiota</taxon>
        <taxon>Verrucomicrobiia</taxon>
        <taxon>Verrucomicrobiales</taxon>
        <taxon>Rubritaleaceae</taxon>
        <taxon>Rubritalea</taxon>
    </lineage>
</organism>
<dbReference type="Pfam" id="PF00916">
    <property type="entry name" value="Sulfate_transp"/>
    <property type="match status" value="1"/>
</dbReference>
<dbReference type="Pfam" id="PF01740">
    <property type="entry name" value="STAS"/>
    <property type="match status" value="1"/>
</dbReference>
<dbReference type="GO" id="GO:0016020">
    <property type="term" value="C:membrane"/>
    <property type="evidence" value="ECO:0007669"/>
    <property type="project" value="UniProtKB-SubCell"/>
</dbReference>
<evidence type="ECO:0000256" key="1">
    <source>
        <dbReference type="ARBA" id="ARBA00004141"/>
    </source>
</evidence>
<feature type="transmembrane region" description="Helical" evidence="5">
    <location>
        <begin position="192"/>
        <end position="210"/>
    </location>
</feature>
<dbReference type="InterPro" id="IPR036513">
    <property type="entry name" value="STAS_dom_sf"/>
</dbReference>
<keyword evidence="4 5" id="KW-0472">Membrane</keyword>
<dbReference type="InParanoid" id="A0A1M6HV39"/>
<dbReference type="PANTHER" id="PTHR43310:SF1">
    <property type="entry name" value="SULFATE TRANSPORTER YBAR-RELATED"/>
    <property type="match status" value="1"/>
</dbReference>
<dbReference type="Gene3D" id="3.30.750.24">
    <property type="entry name" value="STAS domain"/>
    <property type="match status" value="1"/>
</dbReference>
<feature type="transmembrane region" description="Helical" evidence="5">
    <location>
        <begin position="248"/>
        <end position="273"/>
    </location>
</feature>